<name>H2YNL9_CIOSA</name>
<dbReference type="Ensembl" id="ENSCSAVT00000007015.1">
    <property type="protein sequence ID" value="ENSCSAVP00000006926.1"/>
    <property type="gene ID" value="ENSCSAVG00000004138.1"/>
</dbReference>
<organism evidence="2 3">
    <name type="scientific">Ciona savignyi</name>
    <name type="common">Pacific transparent sea squirt</name>
    <dbReference type="NCBI Taxonomy" id="51511"/>
    <lineage>
        <taxon>Eukaryota</taxon>
        <taxon>Metazoa</taxon>
        <taxon>Chordata</taxon>
        <taxon>Tunicata</taxon>
        <taxon>Ascidiacea</taxon>
        <taxon>Phlebobranchia</taxon>
        <taxon>Cionidae</taxon>
        <taxon>Ciona</taxon>
    </lineage>
</organism>
<feature type="transmembrane region" description="Helical" evidence="1">
    <location>
        <begin position="12"/>
        <end position="33"/>
    </location>
</feature>
<sequence length="112" mass="11979">FGEQYQECTQSISYYVCGIACLYAISSAIQGLLDQIKAKFSTLDCEAQGICTSCYCCGKADEPNDCCDCCISIAEFCNCSIPDLRSCCDAICGPRRSCEDCCDCSGGGNCLD</sequence>
<dbReference type="STRING" id="51511.ENSCSAVP00000006926"/>
<evidence type="ECO:0000256" key="1">
    <source>
        <dbReference type="SAM" id="Phobius"/>
    </source>
</evidence>
<dbReference type="AlphaFoldDB" id="H2YNL9"/>
<reference evidence="2" key="3">
    <citation type="submission" date="2025-09" db="UniProtKB">
        <authorList>
            <consortium name="Ensembl"/>
        </authorList>
    </citation>
    <scope>IDENTIFICATION</scope>
</reference>
<evidence type="ECO:0000313" key="3">
    <source>
        <dbReference type="Proteomes" id="UP000007875"/>
    </source>
</evidence>
<reference evidence="3" key="1">
    <citation type="submission" date="2003-08" db="EMBL/GenBank/DDBJ databases">
        <authorList>
            <person name="Birren B."/>
            <person name="Nusbaum C."/>
            <person name="Abebe A."/>
            <person name="Abouelleil A."/>
            <person name="Adekoya E."/>
            <person name="Ait-zahra M."/>
            <person name="Allen N."/>
            <person name="Allen T."/>
            <person name="An P."/>
            <person name="Anderson M."/>
            <person name="Anderson S."/>
            <person name="Arachchi H."/>
            <person name="Armbruster J."/>
            <person name="Bachantsang P."/>
            <person name="Baldwin J."/>
            <person name="Barry A."/>
            <person name="Bayul T."/>
            <person name="Blitshsteyn B."/>
            <person name="Bloom T."/>
            <person name="Blye J."/>
            <person name="Boguslavskiy L."/>
            <person name="Borowsky M."/>
            <person name="Boukhgalter B."/>
            <person name="Brunache A."/>
            <person name="Butler J."/>
            <person name="Calixte N."/>
            <person name="Calvo S."/>
            <person name="Camarata J."/>
            <person name="Campo K."/>
            <person name="Chang J."/>
            <person name="Cheshatsang Y."/>
            <person name="Citroen M."/>
            <person name="Collymore A."/>
            <person name="Considine T."/>
            <person name="Cook A."/>
            <person name="Cooke P."/>
            <person name="Corum B."/>
            <person name="Cuomo C."/>
            <person name="David R."/>
            <person name="Dawoe T."/>
            <person name="Degray S."/>
            <person name="Dodge S."/>
            <person name="Dooley K."/>
            <person name="Dorje P."/>
            <person name="Dorjee K."/>
            <person name="Dorris L."/>
            <person name="Duffey N."/>
            <person name="Dupes A."/>
            <person name="Elkins T."/>
            <person name="Engels R."/>
            <person name="Erickson J."/>
            <person name="Farina A."/>
            <person name="Faro S."/>
            <person name="Ferreira P."/>
            <person name="Fischer H."/>
            <person name="Fitzgerald M."/>
            <person name="Foley K."/>
            <person name="Gage D."/>
            <person name="Galagan J."/>
            <person name="Gearin G."/>
            <person name="Gnerre S."/>
            <person name="Gnirke A."/>
            <person name="Goyette A."/>
            <person name="Graham J."/>
            <person name="Grandbois E."/>
            <person name="Gyaltsen K."/>
            <person name="Hafez N."/>
            <person name="Hagopian D."/>
            <person name="Hagos B."/>
            <person name="Hall J."/>
            <person name="Hatcher B."/>
            <person name="Heller A."/>
            <person name="Higgins H."/>
            <person name="Honan T."/>
            <person name="Horn A."/>
            <person name="Houde N."/>
            <person name="Hughes L."/>
            <person name="Hulme W."/>
            <person name="Husby E."/>
            <person name="Iliev I."/>
            <person name="Jaffe D."/>
            <person name="Jones C."/>
            <person name="Kamal M."/>
            <person name="Kamat A."/>
            <person name="Kamvysselis M."/>
            <person name="Karlsson E."/>
            <person name="Kells C."/>
            <person name="Kieu A."/>
            <person name="Kisner P."/>
            <person name="Kodira C."/>
            <person name="Kulbokas E."/>
            <person name="Labutti K."/>
            <person name="Lama D."/>
            <person name="Landers T."/>
            <person name="Leger J."/>
            <person name="Levine S."/>
            <person name="Lewis D."/>
            <person name="Lewis T."/>
            <person name="Lindblad-toh K."/>
            <person name="Liu X."/>
            <person name="Lokyitsang T."/>
            <person name="Lokyitsang Y."/>
            <person name="Lucien O."/>
            <person name="Lui A."/>
            <person name="Ma L.J."/>
            <person name="Mabbitt R."/>
            <person name="Macdonald J."/>
            <person name="Maclean C."/>
            <person name="Major J."/>
            <person name="Manning J."/>
            <person name="Marabella R."/>
            <person name="Maru K."/>
            <person name="Matthews C."/>
            <person name="Mauceli E."/>
            <person name="Mccarthy M."/>
            <person name="Mcdonough S."/>
            <person name="Mcghee T."/>
            <person name="Meldrim J."/>
            <person name="Meneus L."/>
            <person name="Mesirov J."/>
            <person name="Mihalev A."/>
            <person name="Mihova T."/>
            <person name="Mikkelsen T."/>
            <person name="Mlenga V."/>
            <person name="Moru K."/>
            <person name="Mozes J."/>
            <person name="Mulrain L."/>
            <person name="Munson G."/>
            <person name="Naylor J."/>
            <person name="Newes C."/>
            <person name="Nguyen C."/>
            <person name="Nguyen N."/>
            <person name="Nguyen T."/>
            <person name="Nicol R."/>
            <person name="Nielsen C."/>
            <person name="Nizzari M."/>
            <person name="Norbu C."/>
            <person name="Norbu N."/>
            <person name="O'donnell P."/>
            <person name="Okoawo O."/>
            <person name="O'leary S."/>
            <person name="Omotosho B."/>
            <person name="O'neill K."/>
            <person name="Osman S."/>
            <person name="Parker S."/>
            <person name="Perrin D."/>
            <person name="Phunkhang P."/>
            <person name="Piqani B."/>
            <person name="Purcell S."/>
            <person name="Rachupka T."/>
            <person name="Ramasamy U."/>
            <person name="Rameau R."/>
            <person name="Ray V."/>
            <person name="Raymond C."/>
            <person name="Retta R."/>
            <person name="Richardson S."/>
            <person name="Rise C."/>
            <person name="Rodriguez J."/>
            <person name="Rogers J."/>
            <person name="Rogov P."/>
            <person name="Rutman M."/>
            <person name="Schupbach R."/>
            <person name="Seaman C."/>
            <person name="Settipalli S."/>
            <person name="Sharpe T."/>
            <person name="Sheridan J."/>
            <person name="Sherpa N."/>
            <person name="Shi J."/>
            <person name="Smirnov S."/>
            <person name="Smith C."/>
            <person name="Sougnez C."/>
            <person name="Spencer B."/>
            <person name="Stalker J."/>
            <person name="Stange-thomann N."/>
            <person name="Stavropoulos S."/>
            <person name="Stetson K."/>
            <person name="Stone C."/>
            <person name="Stone S."/>
            <person name="Stubbs M."/>
            <person name="Talamas J."/>
            <person name="Tchuinga P."/>
            <person name="Tenzing P."/>
            <person name="Tesfaye S."/>
            <person name="Theodore J."/>
            <person name="Thoulutsang Y."/>
            <person name="Topham K."/>
            <person name="Towey S."/>
            <person name="Tsamla T."/>
            <person name="Tsomo N."/>
            <person name="Vallee D."/>
            <person name="Vassiliev H."/>
            <person name="Venkataraman V."/>
            <person name="Vinson J."/>
            <person name="Vo A."/>
            <person name="Wade C."/>
            <person name="Wang S."/>
            <person name="Wangchuk T."/>
            <person name="Wangdi T."/>
            <person name="Whittaker C."/>
            <person name="Wilkinson J."/>
            <person name="Wu Y."/>
            <person name="Wyman D."/>
            <person name="Yadav S."/>
            <person name="Yang S."/>
            <person name="Yang X."/>
            <person name="Yeager S."/>
            <person name="Yee E."/>
            <person name="Young G."/>
            <person name="Zainoun J."/>
            <person name="Zembeck L."/>
            <person name="Zimmer A."/>
            <person name="Zody M."/>
            <person name="Lander E."/>
        </authorList>
    </citation>
    <scope>NUCLEOTIDE SEQUENCE [LARGE SCALE GENOMIC DNA]</scope>
</reference>
<keyword evidence="1" id="KW-1133">Transmembrane helix</keyword>
<accession>H2YNL9</accession>
<dbReference type="HOGENOM" id="CLU_2151386_0_0_1"/>
<dbReference type="InParanoid" id="H2YNL9"/>
<keyword evidence="1" id="KW-0812">Transmembrane</keyword>
<dbReference type="Proteomes" id="UP000007875">
    <property type="component" value="Unassembled WGS sequence"/>
</dbReference>
<evidence type="ECO:0000313" key="2">
    <source>
        <dbReference type="Ensembl" id="ENSCSAVP00000006926.1"/>
    </source>
</evidence>
<keyword evidence="3" id="KW-1185">Reference proteome</keyword>
<keyword evidence="1" id="KW-0472">Membrane</keyword>
<reference evidence="2" key="2">
    <citation type="submission" date="2025-08" db="UniProtKB">
        <authorList>
            <consortium name="Ensembl"/>
        </authorList>
    </citation>
    <scope>IDENTIFICATION</scope>
</reference>
<proteinExistence type="predicted"/>
<protein>
    <submittedName>
        <fullName evidence="2">Uncharacterized protein</fullName>
    </submittedName>
</protein>
<dbReference type="GeneTree" id="ENSGT01020000233066"/>